<evidence type="ECO:0000256" key="1">
    <source>
        <dbReference type="ARBA" id="ARBA00004571"/>
    </source>
</evidence>
<evidence type="ECO:0000313" key="17">
    <source>
        <dbReference type="EMBL" id="RDI37767.1"/>
    </source>
</evidence>
<dbReference type="Pfam" id="PF07715">
    <property type="entry name" value="Plug"/>
    <property type="match status" value="1"/>
</dbReference>
<keyword evidence="18" id="KW-1185">Reference proteome</keyword>
<comment type="caution">
    <text evidence="17">The sequence shown here is derived from an EMBL/GenBank/DDBJ whole genome shotgun (WGS) entry which is preliminary data.</text>
</comment>
<evidence type="ECO:0000313" key="18">
    <source>
        <dbReference type="Proteomes" id="UP000254958"/>
    </source>
</evidence>
<dbReference type="InterPro" id="IPR037066">
    <property type="entry name" value="Plug_dom_sf"/>
</dbReference>
<dbReference type="PANTHER" id="PTHR32552:SF89">
    <property type="entry name" value="CATECHOLATE SIDEROPHORE RECEPTOR FIU"/>
    <property type="match status" value="1"/>
</dbReference>
<feature type="domain" description="TonB-dependent receptor-like beta-barrel" evidence="15">
    <location>
        <begin position="303"/>
        <end position="766"/>
    </location>
</feature>
<comment type="similarity">
    <text evidence="12 13">Belongs to the TonB-dependent receptor family.</text>
</comment>
<dbReference type="InterPro" id="IPR036942">
    <property type="entry name" value="Beta-barrel_TonB_sf"/>
</dbReference>
<keyword evidence="17" id="KW-0675">Receptor</keyword>
<keyword evidence="4" id="KW-0410">Iron transport</keyword>
<protein>
    <submittedName>
        <fullName evidence="17">Iron complex outermembrane receptor protein</fullName>
    </submittedName>
</protein>
<dbReference type="InterPro" id="IPR012910">
    <property type="entry name" value="Plug_dom"/>
</dbReference>
<dbReference type="GO" id="GO:0015344">
    <property type="term" value="F:siderophore uptake transmembrane transporter activity"/>
    <property type="evidence" value="ECO:0007669"/>
    <property type="project" value="TreeGrafter"/>
</dbReference>
<evidence type="ECO:0000256" key="7">
    <source>
        <dbReference type="ARBA" id="ARBA00023004"/>
    </source>
</evidence>
<evidence type="ECO:0000256" key="9">
    <source>
        <dbReference type="ARBA" id="ARBA00023077"/>
    </source>
</evidence>
<keyword evidence="10 12" id="KW-0472">Membrane</keyword>
<evidence type="ECO:0000256" key="12">
    <source>
        <dbReference type="PROSITE-ProRule" id="PRU01360"/>
    </source>
</evidence>
<keyword evidence="5 12" id="KW-0812">Transmembrane</keyword>
<keyword evidence="7" id="KW-0408">Iron</keyword>
<proteinExistence type="inferred from homology"/>
<evidence type="ECO:0000259" key="16">
    <source>
        <dbReference type="Pfam" id="PF07715"/>
    </source>
</evidence>
<dbReference type="Proteomes" id="UP000254958">
    <property type="component" value="Unassembled WGS sequence"/>
</dbReference>
<name>A0A370G1K9_GLULI</name>
<dbReference type="InterPro" id="IPR039426">
    <property type="entry name" value="TonB-dep_rcpt-like"/>
</dbReference>
<evidence type="ECO:0000256" key="14">
    <source>
        <dbReference type="SAM" id="MobiDB-lite"/>
    </source>
</evidence>
<evidence type="ECO:0000256" key="3">
    <source>
        <dbReference type="ARBA" id="ARBA00022452"/>
    </source>
</evidence>
<evidence type="ECO:0000256" key="8">
    <source>
        <dbReference type="ARBA" id="ARBA00023065"/>
    </source>
</evidence>
<keyword evidence="6" id="KW-0732">Signal</keyword>
<organism evidence="17 18">
    <name type="scientific">Gluconacetobacter liquefaciens</name>
    <name type="common">Acetobacter liquefaciens</name>
    <dbReference type="NCBI Taxonomy" id="89584"/>
    <lineage>
        <taxon>Bacteria</taxon>
        <taxon>Pseudomonadati</taxon>
        <taxon>Pseudomonadota</taxon>
        <taxon>Alphaproteobacteria</taxon>
        <taxon>Acetobacterales</taxon>
        <taxon>Acetobacteraceae</taxon>
        <taxon>Gluconacetobacter</taxon>
    </lineage>
</organism>
<dbReference type="EMBL" id="QQAW01000005">
    <property type="protein sequence ID" value="RDI37767.1"/>
    <property type="molecule type" value="Genomic_DNA"/>
</dbReference>
<gene>
    <name evidence="17" type="ORF">C7453_105176</name>
</gene>
<keyword evidence="3 12" id="KW-1134">Transmembrane beta strand</keyword>
<dbReference type="PROSITE" id="PS52016">
    <property type="entry name" value="TONB_DEPENDENT_REC_3"/>
    <property type="match status" value="1"/>
</dbReference>
<evidence type="ECO:0000256" key="13">
    <source>
        <dbReference type="RuleBase" id="RU003357"/>
    </source>
</evidence>
<keyword evidence="2 12" id="KW-0813">Transport</keyword>
<evidence type="ECO:0000256" key="2">
    <source>
        <dbReference type="ARBA" id="ARBA00022448"/>
    </source>
</evidence>
<evidence type="ECO:0000256" key="11">
    <source>
        <dbReference type="ARBA" id="ARBA00023237"/>
    </source>
</evidence>
<comment type="subcellular location">
    <subcellularLocation>
        <location evidence="1 12">Cell outer membrane</location>
        <topology evidence="1 12">Multi-pass membrane protein</topology>
    </subcellularLocation>
</comment>
<evidence type="ECO:0000256" key="5">
    <source>
        <dbReference type="ARBA" id="ARBA00022692"/>
    </source>
</evidence>
<keyword evidence="9 13" id="KW-0798">TonB box</keyword>
<dbReference type="PANTHER" id="PTHR32552">
    <property type="entry name" value="FERRICHROME IRON RECEPTOR-RELATED"/>
    <property type="match status" value="1"/>
</dbReference>
<dbReference type="AlphaFoldDB" id="A0A370G1K9"/>
<dbReference type="InterPro" id="IPR000531">
    <property type="entry name" value="Beta-barrel_TonB"/>
</dbReference>
<keyword evidence="8" id="KW-0406">Ion transport</keyword>
<dbReference type="Pfam" id="PF00593">
    <property type="entry name" value="TonB_dep_Rec_b-barrel"/>
    <property type="match status" value="1"/>
</dbReference>
<evidence type="ECO:0000259" key="15">
    <source>
        <dbReference type="Pfam" id="PF00593"/>
    </source>
</evidence>
<dbReference type="GO" id="GO:0009279">
    <property type="term" value="C:cell outer membrane"/>
    <property type="evidence" value="ECO:0007669"/>
    <property type="project" value="UniProtKB-SubCell"/>
</dbReference>
<keyword evidence="11 12" id="KW-0998">Cell outer membrane</keyword>
<dbReference type="SUPFAM" id="SSF56935">
    <property type="entry name" value="Porins"/>
    <property type="match status" value="1"/>
</dbReference>
<sequence>MRICREAGKGIGLSSRFVVFLFMAATALSTGEASRAWAQAAIGQAQPATHPVAAASRPKTESITVTGSNPVESADGVTGRAPGGGMMSEQTEAKAITTVGRDFIAKLAPITSAAQMIQFAPGTNIASSDPFGLSDQTSINVRGMNQSELGYLYDGAPIADISAYDPYTSQWGDTENYQEVQLSQGTSDINAPLVSATGGQMNIRTVDPSHAFGGLVDYSYGSHKTNRGFIRVNTGDILNTGVRGYISYSNATFGTWRGPGRGQRRHIDSKFMKEWGQGNSISFVEAYNENNQPTYAPVTAQQWRQSGNSFNYTANPFETNEAGSYWPTELGAWRSLILVAPMHFTLTRDLSLHITPYLYWGSGGSGMGQWDMPVNQYNPSTGQNENLVLPYPGLAYDDSGTQSFHGDGYYLMREYHPGITGHLDYKAGRHQTISLGAFYDYYDDAEVTNISQLGPNGDPPNIWGSYGLKFPNGYEYNLFLNYHMITQSIGLYVSDSTSWLNDRLKLNAGFKYVMMNRAGTNNYDNAVPYAVGTNYATPLPRLSGSYRIDDHNQVFFDVATNFRMPTTNSYFSGVPGNSMGIGGSVKPEFAISEELGYRHFGLYNLTINLFNYNFTNRNITTNTIVNGSSFGGVSMNAGGQTVRGADIEFGLRPWHHFSPYVSGEYLYARTDNNLPAMADNGALDYLPSAGKRAPMAPEWTTSAALSYDDSHLFGNFMYRWIGRQYSDFMDQESLPAHGQIDMTLGYRLPDMWHLKHPQIQLNMYNLASWHYRSGIQSLSNNTNPTMGVRGNMIDSSGAPAYLIASTFAMMVTATTGF</sequence>
<evidence type="ECO:0000256" key="6">
    <source>
        <dbReference type="ARBA" id="ARBA00022729"/>
    </source>
</evidence>
<evidence type="ECO:0000256" key="4">
    <source>
        <dbReference type="ARBA" id="ARBA00022496"/>
    </source>
</evidence>
<evidence type="ECO:0000256" key="10">
    <source>
        <dbReference type="ARBA" id="ARBA00023136"/>
    </source>
</evidence>
<feature type="domain" description="TonB-dependent receptor plug" evidence="16">
    <location>
        <begin position="91"/>
        <end position="188"/>
    </location>
</feature>
<feature type="region of interest" description="Disordered" evidence="14">
    <location>
        <begin position="47"/>
        <end position="86"/>
    </location>
</feature>
<dbReference type="Gene3D" id="2.170.130.10">
    <property type="entry name" value="TonB-dependent receptor, plug domain"/>
    <property type="match status" value="1"/>
</dbReference>
<reference evidence="17 18" key="1">
    <citation type="submission" date="2018-07" db="EMBL/GenBank/DDBJ databases">
        <title>Genomic Encyclopedia of Type Strains, Phase IV (KMG-IV): sequencing the most valuable type-strain genomes for metagenomic binning, comparative biology and taxonomic classification.</title>
        <authorList>
            <person name="Goeker M."/>
        </authorList>
    </citation>
    <scope>NUCLEOTIDE SEQUENCE [LARGE SCALE GENOMIC DNA]</scope>
    <source>
        <strain evidence="17 18">DSM 5603</strain>
    </source>
</reference>
<feature type="compositionally biased region" description="Polar residues" evidence="14">
    <location>
        <begin position="61"/>
        <end position="71"/>
    </location>
</feature>
<accession>A0A370G1K9</accession>
<dbReference type="Gene3D" id="2.40.170.20">
    <property type="entry name" value="TonB-dependent receptor, beta-barrel domain"/>
    <property type="match status" value="1"/>
</dbReference>